<organism evidence="6 7">
    <name type="scientific">Maricaulis maris (strain MCS10)</name>
    <name type="common">Caulobacter maris</name>
    <dbReference type="NCBI Taxonomy" id="394221"/>
    <lineage>
        <taxon>Bacteria</taxon>
        <taxon>Pseudomonadati</taxon>
        <taxon>Pseudomonadota</taxon>
        <taxon>Alphaproteobacteria</taxon>
        <taxon>Maricaulales</taxon>
        <taxon>Maricaulaceae</taxon>
        <taxon>Maricaulis</taxon>
    </lineage>
</organism>
<dbReference type="Gene3D" id="2.40.160.50">
    <property type="entry name" value="membrane protein fhac: a member of the omp85/tpsb transporter family"/>
    <property type="match status" value="1"/>
</dbReference>
<evidence type="ECO:0000256" key="4">
    <source>
        <dbReference type="SAM" id="SignalP"/>
    </source>
</evidence>
<feature type="domain" description="Bacterial surface antigen (D15)" evidence="5">
    <location>
        <begin position="283"/>
        <end position="571"/>
    </location>
</feature>
<evidence type="ECO:0000313" key="6">
    <source>
        <dbReference type="EMBL" id="ABI66930.1"/>
    </source>
</evidence>
<dbReference type="PANTHER" id="PTHR12815">
    <property type="entry name" value="SORTING AND ASSEMBLY MACHINERY SAMM50 PROTEIN FAMILY MEMBER"/>
    <property type="match status" value="1"/>
</dbReference>
<dbReference type="InterPro" id="IPR000184">
    <property type="entry name" value="Bac_surfAg_D15"/>
</dbReference>
<dbReference type="STRING" id="394221.Mmar10_2644"/>
<dbReference type="InterPro" id="IPR039910">
    <property type="entry name" value="D15-like"/>
</dbReference>
<name>Q0ALB3_MARMM</name>
<dbReference type="KEGG" id="mmr:Mmar10_2644"/>
<gene>
    <name evidence="6" type="ordered locus">Mmar10_2644</name>
</gene>
<dbReference type="HOGENOM" id="CLU_018618_0_1_5"/>
<dbReference type="Pfam" id="PF01103">
    <property type="entry name" value="Omp85"/>
    <property type="match status" value="1"/>
</dbReference>
<evidence type="ECO:0000313" key="7">
    <source>
        <dbReference type="Proteomes" id="UP000001964"/>
    </source>
</evidence>
<comment type="subcellular location">
    <subcellularLocation>
        <location evidence="1">Membrane</location>
    </subcellularLocation>
</comment>
<proteinExistence type="predicted"/>
<feature type="chain" id="PRO_5004168241" evidence="4">
    <location>
        <begin position="20"/>
        <end position="571"/>
    </location>
</feature>
<feature type="signal peptide" evidence="4">
    <location>
        <begin position="1"/>
        <end position="19"/>
    </location>
</feature>
<keyword evidence="2" id="KW-0812">Transmembrane</keyword>
<dbReference type="PANTHER" id="PTHR12815:SF42">
    <property type="entry name" value="BACTERIAL SURFACE ANTIGEN (D15) DOMAIN-CONTAINING PROTEIN"/>
    <property type="match status" value="1"/>
</dbReference>
<keyword evidence="4" id="KW-0732">Signal</keyword>
<dbReference type="AlphaFoldDB" id="Q0ALB3"/>
<evidence type="ECO:0000259" key="5">
    <source>
        <dbReference type="Pfam" id="PF01103"/>
    </source>
</evidence>
<dbReference type="EMBL" id="CP000449">
    <property type="protein sequence ID" value="ABI66930.1"/>
    <property type="molecule type" value="Genomic_DNA"/>
</dbReference>
<keyword evidence="7" id="KW-1185">Reference proteome</keyword>
<evidence type="ECO:0000256" key="2">
    <source>
        <dbReference type="ARBA" id="ARBA00022452"/>
    </source>
</evidence>
<evidence type="ECO:0000256" key="3">
    <source>
        <dbReference type="ARBA" id="ARBA00023136"/>
    </source>
</evidence>
<reference evidence="6 7" key="1">
    <citation type="submission" date="2006-08" db="EMBL/GenBank/DDBJ databases">
        <title>Complete sequence of Maricaulis maris MCS10.</title>
        <authorList>
            <consortium name="US DOE Joint Genome Institute"/>
            <person name="Copeland A."/>
            <person name="Lucas S."/>
            <person name="Lapidus A."/>
            <person name="Barry K."/>
            <person name="Detter J.C."/>
            <person name="Glavina del Rio T."/>
            <person name="Hammon N."/>
            <person name="Israni S."/>
            <person name="Dalin E."/>
            <person name="Tice H."/>
            <person name="Pitluck S."/>
            <person name="Saunders E."/>
            <person name="Brettin T."/>
            <person name="Bruce D."/>
            <person name="Han C."/>
            <person name="Tapia R."/>
            <person name="Gilna P."/>
            <person name="Schmutz J."/>
            <person name="Larimer F."/>
            <person name="Land M."/>
            <person name="Hauser L."/>
            <person name="Kyrpides N."/>
            <person name="Mikhailova N."/>
            <person name="Viollier P."/>
            <person name="Stephens C."/>
            <person name="Richardson P."/>
        </authorList>
    </citation>
    <scope>NUCLEOTIDE SEQUENCE [LARGE SCALE GENOMIC DNA]</scope>
    <source>
        <strain evidence="6 7">MCS10</strain>
    </source>
</reference>
<keyword evidence="3" id="KW-0472">Membrane</keyword>
<dbReference type="eggNOG" id="COG0729">
    <property type="taxonomic scope" value="Bacteria"/>
</dbReference>
<dbReference type="OrthoDB" id="9769707at2"/>
<sequence length="571" mass="61659" precursor="true">MKTALLSAFILVCSPAAFAEPLAQVQGVRDTELLAALVSAIGERDTSTEAPATSAMRDARTAADRARRLLRSRGYYTARVDTYVDDTRGASLRILPGPQFTVGRVDANTNGDVEARDHALEAVALPVGAPLLAQTVIDAEARALRALQSEGWPDAELLEREVVVDHAGRDGLITFRFQSGPFSRYGEVSRETAGWDPQFIARISPLARGDVASREGMLAYQRRLDDLASVRTARVGLADPVAGTAEREIEISLTAADRHTIETGLSYSTSEGAGADMRWTRRNMFGRDETLTLSTTLATLNQSASARLERPHWRRHAQTLFLNSGITRETTDAYDQDEIEAGIGINRRDGRRTYGAGISLDTSRVTDVDGERDIITAAFDLSGAYDSRNDPLDPTGGVRLSLQLTPAITFGDEDGRYVRVDARAAGYFRLGDNLVAAGRARIGSILGTSVSTLAADQRFFAGGGGSARGFEYQSLSPFGSDGEPFGGLSVVEVSTELRWRVTPEWGAVAFVDNAIASDINAPEIGDMRSAIGVGARYYFDFAPVRIDLAAPLDRRSGEPAFQIYFSLGQAF</sequence>
<dbReference type="GO" id="GO:0019867">
    <property type="term" value="C:outer membrane"/>
    <property type="evidence" value="ECO:0007669"/>
    <property type="project" value="InterPro"/>
</dbReference>
<evidence type="ECO:0000256" key="1">
    <source>
        <dbReference type="ARBA" id="ARBA00004370"/>
    </source>
</evidence>
<dbReference type="Proteomes" id="UP000001964">
    <property type="component" value="Chromosome"/>
</dbReference>
<protein>
    <submittedName>
        <fullName evidence="6">Surface antigen (D15)</fullName>
    </submittedName>
</protein>
<dbReference type="RefSeq" id="WP_011644574.1">
    <property type="nucleotide sequence ID" value="NC_008347.1"/>
</dbReference>
<accession>Q0ALB3</accession>
<keyword evidence="2" id="KW-1134">Transmembrane beta strand</keyword>